<feature type="region of interest" description="Disordered" evidence="7">
    <location>
        <begin position="1"/>
        <end position="159"/>
    </location>
</feature>
<dbReference type="GO" id="GO:0034457">
    <property type="term" value="C:Mpp10 complex"/>
    <property type="evidence" value="ECO:0007669"/>
    <property type="project" value="InterPro"/>
</dbReference>
<feature type="region of interest" description="Disordered" evidence="7">
    <location>
        <begin position="981"/>
        <end position="1001"/>
    </location>
</feature>
<feature type="compositionally biased region" description="Polar residues" evidence="7">
    <location>
        <begin position="264"/>
        <end position="278"/>
    </location>
</feature>
<accession>A0A915CXB8</accession>
<keyword evidence="5" id="KW-0687">Ribonucleoprotein</keyword>
<evidence type="ECO:0000256" key="3">
    <source>
        <dbReference type="ARBA" id="ARBA00022552"/>
    </source>
</evidence>
<evidence type="ECO:0000256" key="1">
    <source>
        <dbReference type="ARBA" id="ARBA00004604"/>
    </source>
</evidence>
<evidence type="ECO:0000256" key="7">
    <source>
        <dbReference type="SAM" id="MobiDB-lite"/>
    </source>
</evidence>
<dbReference type="GO" id="GO:0005732">
    <property type="term" value="C:sno(s)RNA-containing ribonucleoprotein complex"/>
    <property type="evidence" value="ECO:0007669"/>
    <property type="project" value="InterPro"/>
</dbReference>
<keyword evidence="4" id="KW-0539">Nucleus</keyword>
<feature type="compositionally biased region" description="Basic and acidic residues" evidence="7">
    <location>
        <begin position="249"/>
        <end position="261"/>
    </location>
</feature>
<keyword evidence="2" id="KW-0690">Ribosome biogenesis</keyword>
<sequence>MSGKKPRRSSVKGAQAFSPDLELLEGPTSNQLLKTPDKKKKNLEDDSSTPKLPTPTRRSGRLRGAPVEFSGREIDQLTRSSRSRSRSKSATPTPFASTIEVGSNMLSLETINESPPVVAQRRSVRKSEVETPEQSVKSPSRRSSKGKPSSAKKVSPLQNGIVLELSPEVAKTVKSPVKIDFNQTEAQDDSDVQECSPTKNKVHTPKQAFQPTTPAVPSPITKTRHSSKIATSPAIDRTPISSPKKLPKKLKESIESLKAVEELSSPSPNKDVKSQSPVKASPEKQKQKSPAQENTQQPDFISPETNSSIKKQGRESWPPASPVWSAIPGGSTPPVTGAASKLRLSKTPTTAEAHKSPKGEEERLDAGSVNATPTQKNRKLADCSGAQDKSPSKLPKKIVAECEEVDFIDLSPQKIPSKSAKKSPSNSPQKTPVPTTEAEQLDKSAYFTPSSGKKQRRSERVAQDLDSTPTETPKIASESSDKEIAGNELVKESAKSTPASKKKRTSTSTALSITPPILKKTIETPTFKVVDPLKEMENHTCEELNSEKWPEILSGENLFSSKDKLKPELLGQIKPFTHRRQCRKEEQEVLQGVQKAKDNLNDDLDFCMTVQEKYGDEHDEIEQDQPASELEDELVEEEEDGLDEEMEDEQNEDEDGKPDEEEGADIFNLGEEDLKDLDDELQELADDDEEEDQNRTKAEKKPVESSSSVDDKFFNLNEMDQFLEEQDKVEEKRRLVNSTEQSWDLAGEVTAGERGKDELLDHFIDVDFRAKSAPIITTDTTAELEAIIVKRIKDKSFDDVVRKVRQNESLIPMSNRHQQDMEDQVRKSLAEVYEDEFKDKQKEDKADELIEPQLDPAVEAINKDLNVLFKKLDALSHYQFTPQEIAPEIKIVSNMPSFRAEEVGPLASTQPDAELLAPEEIFKREERAKTQKDKAKGFGRQRTDERWEGNQAGTSKENIQTEVVRGLEKREEVKANAKVFKKKKSVYSKRENKEKKQAAEN</sequence>
<dbReference type="Proteomes" id="UP000887574">
    <property type="component" value="Unplaced"/>
</dbReference>
<feature type="compositionally biased region" description="Polar residues" evidence="7">
    <location>
        <begin position="951"/>
        <end position="961"/>
    </location>
</feature>
<feature type="compositionally biased region" description="Polar residues" evidence="7">
    <location>
        <begin position="288"/>
        <end position="310"/>
    </location>
</feature>
<evidence type="ECO:0000256" key="6">
    <source>
        <dbReference type="ARBA" id="ARBA00029455"/>
    </source>
</evidence>
<feature type="compositionally biased region" description="Basic and acidic residues" evidence="7">
    <location>
        <begin position="479"/>
        <end position="494"/>
    </location>
</feature>
<feature type="compositionally biased region" description="Basic residues" evidence="7">
    <location>
        <begin position="1"/>
        <end position="10"/>
    </location>
</feature>
<proteinExistence type="inferred from homology"/>
<evidence type="ECO:0000256" key="5">
    <source>
        <dbReference type="ARBA" id="ARBA00023274"/>
    </source>
</evidence>
<dbReference type="WBParaSite" id="jg13657">
    <property type="protein sequence ID" value="jg13657"/>
    <property type="gene ID" value="jg13657"/>
</dbReference>
<comment type="similarity">
    <text evidence="6">Belongs to the MPP10 family.</text>
</comment>
<evidence type="ECO:0000313" key="8">
    <source>
        <dbReference type="Proteomes" id="UP000887574"/>
    </source>
</evidence>
<feature type="region of interest" description="Disordered" evidence="7">
    <location>
        <begin position="181"/>
        <end position="513"/>
    </location>
</feature>
<reference evidence="9" key="1">
    <citation type="submission" date="2022-11" db="UniProtKB">
        <authorList>
            <consortium name="WormBaseParasite"/>
        </authorList>
    </citation>
    <scope>IDENTIFICATION</scope>
</reference>
<comment type="subcellular location">
    <subcellularLocation>
        <location evidence="1">Nucleus</location>
        <location evidence="1">Nucleolus</location>
    </subcellularLocation>
</comment>
<protein>
    <submittedName>
        <fullName evidence="9">U3 small nucleolar ribonucleoprotein protein MPP10</fullName>
    </submittedName>
</protein>
<feature type="compositionally biased region" description="Basic and acidic residues" evidence="7">
    <location>
        <begin position="988"/>
        <end position="1001"/>
    </location>
</feature>
<dbReference type="Pfam" id="PF04006">
    <property type="entry name" value="Mpp10"/>
    <property type="match status" value="1"/>
</dbReference>
<evidence type="ECO:0000313" key="9">
    <source>
        <dbReference type="WBParaSite" id="jg13657"/>
    </source>
</evidence>
<organism evidence="8 9">
    <name type="scientific">Ditylenchus dipsaci</name>
    <dbReference type="NCBI Taxonomy" id="166011"/>
    <lineage>
        <taxon>Eukaryota</taxon>
        <taxon>Metazoa</taxon>
        <taxon>Ecdysozoa</taxon>
        <taxon>Nematoda</taxon>
        <taxon>Chromadorea</taxon>
        <taxon>Rhabditida</taxon>
        <taxon>Tylenchina</taxon>
        <taxon>Tylenchomorpha</taxon>
        <taxon>Sphaerularioidea</taxon>
        <taxon>Anguinidae</taxon>
        <taxon>Anguininae</taxon>
        <taxon>Ditylenchus</taxon>
    </lineage>
</organism>
<evidence type="ECO:0000256" key="2">
    <source>
        <dbReference type="ARBA" id="ARBA00022517"/>
    </source>
</evidence>
<feature type="compositionally biased region" description="Low complexity" evidence="7">
    <location>
        <begin position="411"/>
        <end position="430"/>
    </location>
</feature>
<feature type="compositionally biased region" description="Basic and acidic residues" evidence="7">
    <location>
        <begin position="352"/>
        <end position="365"/>
    </location>
</feature>
<dbReference type="AlphaFoldDB" id="A0A915CXB8"/>
<feature type="compositionally biased region" description="Basic and acidic residues" evidence="7">
    <location>
        <begin position="693"/>
        <end position="712"/>
    </location>
</feature>
<feature type="region of interest" description="Disordered" evidence="7">
    <location>
        <begin position="926"/>
        <end position="962"/>
    </location>
</feature>
<dbReference type="GO" id="GO:0006364">
    <property type="term" value="P:rRNA processing"/>
    <property type="evidence" value="ECO:0007669"/>
    <property type="project" value="UniProtKB-KW"/>
</dbReference>
<dbReference type="GO" id="GO:0032040">
    <property type="term" value="C:small-subunit processome"/>
    <property type="evidence" value="ECO:0007669"/>
    <property type="project" value="TreeGrafter"/>
</dbReference>
<feature type="compositionally biased region" description="Basic and acidic residues" evidence="7">
    <location>
        <begin position="926"/>
        <end position="948"/>
    </location>
</feature>
<keyword evidence="3" id="KW-0698">rRNA processing</keyword>
<dbReference type="PANTHER" id="PTHR17039:SF0">
    <property type="entry name" value="U3 SMALL NUCLEOLAR RIBONUCLEOPROTEIN PROTEIN MPP10"/>
    <property type="match status" value="1"/>
</dbReference>
<feature type="compositionally biased region" description="Low complexity" evidence="7">
    <location>
        <begin position="146"/>
        <end position="155"/>
    </location>
</feature>
<dbReference type="PANTHER" id="PTHR17039">
    <property type="entry name" value="U3 SMALL NUCLEOLAR RIBONUCLEOPROTEIN PROTEIN MPP10"/>
    <property type="match status" value="1"/>
</dbReference>
<keyword evidence="8" id="KW-1185">Reference proteome</keyword>
<dbReference type="InterPro" id="IPR012173">
    <property type="entry name" value="Mpp10"/>
</dbReference>
<feature type="compositionally biased region" description="Acidic residues" evidence="7">
    <location>
        <begin position="617"/>
        <end position="692"/>
    </location>
</feature>
<evidence type="ECO:0000256" key="4">
    <source>
        <dbReference type="ARBA" id="ARBA00023242"/>
    </source>
</evidence>
<feature type="region of interest" description="Disordered" evidence="7">
    <location>
        <begin position="610"/>
        <end position="712"/>
    </location>
</feature>
<name>A0A915CXB8_9BILA</name>
<feature type="compositionally biased region" description="Polar residues" evidence="7">
    <location>
        <begin position="90"/>
        <end position="113"/>
    </location>
</feature>